<evidence type="ECO:0000313" key="2">
    <source>
        <dbReference type="Proteomes" id="UP000253426"/>
    </source>
</evidence>
<keyword evidence="1" id="KW-0456">Lyase</keyword>
<comment type="caution">
    <text evidence="1">The sequence shown here is derived from an EMBL/GenBank/DDBJ whole genome shotgun (WGS) entry which is preliminary data.</text>
</comment>
<organism evidence="1 2">
    <name type="scientific">Roseimicrobium gellanilyticum</name>
    <dbReference type="NCBI Taxonomy" id="748857"/>
    <lineage>
        <taxon>Bacteria</taxon>
        <taxon>Pseudomonadati</taxon>
        <taxon>Verrucomicrobiota</taxon>
        <taxon>Verrucomicrobiia</taxon>
        <taxon>Verrucomicrobiales</taxon>
        <taxon>Verrucomicrobiaceae</taxon>
        <taxon>Roseimicrobium</taxon>
    </lineage>
</organism>
<dbReference type="InterPro" id="IPR012334">
    <property type="entry name" value="Pectin_lyas_fold"/>
</dbReference>
<dbReference type="AlphaFoldDB" id="A0A366HIH4"/>
<sequence>MLLMLCLTSVLAASAQEDFRPQVNEALKRGEKRIVIAPGTYRLAPLTGGGGELWNLSGLKDVEIIAEGVTLVGTKLMRAISLHRCSGVTLQGLTVDYDPLPFTQGEVIAAAEDASSIDIKIHAGYPRRPYSRVDVIDAKTRYRKKGMPFLWGTKAEMVGEDVVRVRLAGIGKAARPGDLASLSTGQEAGAPHAISVDSCERITFRNVTVHSAPGMGILEADGEGGSSFVHCKIVPGPKPPGAAEERLLSTSWDAFQSKTIRKGPLVEHCEIFHAGDDSWSVQSSDHLVLKNEGGVVVLASRDEFTEGVQLGDRLRTSVSSPEYRIASRKVVPRKEAALSEEVLAKLAGAEAWSAWKVSPKCIVVTLDRAADLKSGDSVYSPDRMGNGFVFRHNHVHSPGRILLKAGGLMEGNVLDTPHALIACPELPGTAAVGIEDMVIKGNTIRNGGWFCAAPWSSQAGVISITATLDNSKLRAEPVYKHVCIEGNTVEGGAGPSIVISSTDGATIRNNQIVSPQQDAPPDTGASYGIPKDAVIWIHESKDVTVEGNVIENAGSFAAGQQVQIQK</sequence>
<dbReference type="InterPro" id="IPR011050">
    <property type="entry name" value="Pectin_lyase_fold/virulence"/>
</dbReference>
<reference evidence="1 2" key="1">
    <citation type="submission" date="2018-06" db="EMBL/GenBank/DDBJ databases">
        <title>Genomic Encyclopedia of Type Strains, Phase IV (KMG-IV): sequencing the most valuable type-strain genomes for metagenomic binning, comparative biology and taxonomic classification.</title>
        <authorList>
            <person name="Goeker M."/>
        </authorList>
    </citation>
    <scope>NUCLEOTIDE SEQUENCE [LARGE SCALE GENOMIC DNA]</scope>
    <source>
        <strain evidence="1 2">DSM 25532</strain>
    </source>
</reference>
<dbReference type="GO" id="GO:0016829">
    <property type="term" value="F:lyase activity"/>
    <property type="evidence" value="ECO:0007669"/>
    <property type="project" value="UniProtKB-KW"/>
</dbReference>
<name>A0A366HIH4_9BACT</name>
<gene>
    <name evidence="1" type="ORF">DES53_106276</name>
</gene>
<dbReference type="Proteomes" id="UP000253426">
    <property type="component" value="Unassembled WGS sequence"/>
</dbReference>
<dbReference type="InterPro" id="IPR006626">
    <property type="entry name" value="PbH1"/>
</dbReference>
<dbReference type="SUPFAM" id="SSF51126">
    <property type="entry name" value="Pectin lyase-like"/>
    <property type="match status" value="2"/>
</dbReference>
<accession>A0A366HIH4</accession>
<dbReference type="Gene3D" id="2.160.20.10">
    <property type="entry name" value="Single-stranded right-handed beta-helix, Pectin lyase-like"/>
    <property type="match status" value="2"/>
</dbReference>
<dbReference type="SMART" id="SM00710">
    <property type="entry name" value="PbH1"/>
    <property type="match status" value="7"/>
</dbReference>
<proteinExistence type="predicted"/>
<protein>
    <submittedName>
        <fullName evidence="1">Parallel beta helix pectate lyase-like protein</fullName>
    </submittedName>
</protein>
<keyword evidence="2" id="KW-1185">Reference proteome</keyword>
<dbReference type="EMBL" id="QNRR01000006">
    <property type="protein sequence ID" value="RBP42567.1"/>
    <property type="molecule type" value="Genomic_DNA"/>
</dbReference>
<dbReference type="RefSeq" id="WP_170157201.1">
    <property type="nucleotide sequence ID" value="NZ_QNRR01000006.1"/>
</dbReference>
<evidence type="ECO:0000313" key="1">
    <source>
        <dbReference type="EMBL" id="RBP42567.1"/>
    </source>
</evidence>